<dbReference type="CDD" id="cd00093">
    <property type="entry name" value="HTH_XRE"/>
    <property type="match status" value="1"/>
</dbReference>
<dbReference type="Proteomes" id="UP000293854">
    <property type="component" value="Unassembled WGS sequence"/>
</dbReference>
<dbReference type="InterPro" id="IPR010982">
    <property type="entry name" value="Lambda_DNA-bd_dom_sf"/>
</dbReference>
<reference evidence="3 4" key="1">
    <citation type="submission" date="2018-11" db="EMBL/GenBank/DDBJ databases">
        <title>Genomic profiling of Staphylococcus species from a Poultry farm system in KwaZulu-Natal, South Africa.</title>
        <authorList>
            <person name="Amoako D.G."/>
            <person name="Somboro A.M."/>
            <person name="Abia A.L.K."/>
            <person name="Bester L.A."/>
            <person name="Essack S.Y."/>
        </authorList>
    </citation>
    <scope>NUCLEOTIDE SEQUENCE [LARGE SCALE GENOMIC DNA]</scope>
    <source>
        <strain evidence="3 4">SA11</strain>
    </source>
</reference>
<name>A0A4Q7CJ29_9STAP</name>
<dbReference type="Pfam" id="PF01381">
    <property type="entry name" value="HTH_3"/>
    <property type="match status" value="1"/>
</dbReference>
<dbReference type="PANTHER" id="PTHR46558:SF11">
    <property type="entry name" value="HTH-TYPE TRANSCRIPTIONAL REGULATOR XRE"/>
    <property type="match status" value="1"/>
</dbReference>
<dbReference type="PROSITE" id="PS50943">
    <property type="entry name" value="HTH_CROC1"/>
    <property type="match status" value="1"/>
</dbReference>
<dbReference type="SMART" id="SM00530">
    <property type="entry name" value="HTH_XRE"/>
    <property type="match status" value="1"/>
</dbReference>
<gene>
    <name evidence="3" type="ORF">EIG99_13095</name>
</gene>
<accession>A0A4Q7CJ29</accession>
<dbReference type="GO" id="GO:0003677">
    <property type="term" value="F:DNA binding"/>
    <property type="evidence" value="ECO:0007669"/>
    <property type="project" value="UniProtKB-KW"/>
</dbReference>
<dbReference type="SUPFAM" id="SSF47413">
    <property type="entry name" value="lambda repressor-like DNA-binding domains"/>
    <property type="match status" value="1"/>
</dbReference>
<organism evidence="3 4">
    <name type="scientific">Staphylococcus condimenti</name>
    <dbReference type="NCBI Taxonomy" id="70255"/>
    <lineage>
        <taxon>Bacteria</taxon>
        <taxon>Bacillati</taxon>
        <taxon>Bacillota</taxon>
        <taxon>Bacilli</taxon>
        <taxon>Bacillales</taxon>
        <taxon>Staphylococcaceae</taxon>
        <taxon>Staphylococcus</taxon>
    </lineage>
</organism>
<dbReference type="Gene3D" id="1.10.260.40">
    <property type="entry name" value="lambda repressor-like DNA-binding domains"/>
    <property type="match status" value="1"/>
</dbReference>
<sequence length="147" mass="17258">MNKMIRLSTKLKQERVKRSITQETLANYLNISKTTISKWENDLLYPDITMLPMLARFFNISVDELLNYNDSISNEEMKQLNGILNNTITDSSYEDYLNLAQIYFIDYSNEFEFLNNLLGILTNNIIYATDNPQYQESIYLALEIIKT</sequence>
<keyword evidence="1" id="KW-0238">DNA-binding</keyword>
<dbReference type="InterPro" id="IPR001387">
    <property type="entry name" value="Cro/C1-type_HTH"/>
</dbReference>
<dbReference type="AlphaFoldDB" id="A0A4Q7CJ29"/>
<evidence type="ECO:0000259" key="2">
    <source>
        <dbReference type="PROSITE" id="PS50943"/>
    </source>
</evidence>
<comment type="caution">
    <text evidence="3">The sequence shown here is derived from an EMBL/GenBank/DDBJ whole genome shotgun (WGS) entry which is preliminary data.</text>
</comment>
<dbReference type="EMBL" id="RQTE01000391">
    <property type="protein sequence ID" value="RZH99880.1"/>
    <property type="molecule type" value="Genomic_DNA"/>
</dbReference>
<evidence type="ECO:0000313" key="3">
    <source>
        <dbReference type="EMBL" id="RZH99880.1"/>
    </source>
</evidence>
<proteinExistence type="predicted"/>
<evidence type="ECO:0000256" key="1">
    <source>
        <dbReference type="ARBA" id="ARBA00023125"/>
    </source>
</evidence>
<feature type="non-terminal residue" evidence="3">
    <location>
        <position position="147"/>
    </location>
</feature>
<feature type="domain" description="HTH cro/C1-type" evidence="2">
    <location>
        <begin position="11"/>
        <end position="65"/>
    </location>
</feature>
<dbReference type="PANTHER" id="PTHR46558">
    <property type="entry name" value="TRACRIPTIONAL REGULATORY PROTEIN-RELATED-RELATED"/>
    <property type="match status" value="1"/>
</dbReference>
<protein>
    <submittedName>
        <fullName evidence="3">XRE family transcriptional regulator</fullName>
    </submittedName>
</protein>
<evidence type="ECO:0000313" key="4">
    <source>
        <dbReference type="Proteomes" id="UP000293854"/>
    </source>
</evidence>